<organism evidence="1 2">
    <name type="scientific">Cladophialophora bantiana (strain ATCC 10958 / CBS 173.52 / CDC B-1940 / NIH 8579)</name>
    <name type="common">Xylohypha bantiana</name>
    <dbReference type="NCBI Taxonomy" id="1442370"/>
    <lineage>
        <taxon>Eukaryota</taxon>
        <taxon>Fungi</taxon>
        <taxon>Dikarya</taxon>
        <taxon>Ascomycota</taxon>
        <taxon>Pezizomycotina</taxon>
        <taxon>Eurotiomycetes</taxon>
        <taxon>Chaetothyriomycetidae</taxon>
        <taxon>Chaetothyriales</taxon>
        <taxon>Herpotrichiellaceae</taxon>
        <taxon>Cladophialophora</taxon>
    </lineage>
</organism>
<dbReference type="EMBL" id="KN846996">
    <property type="protein sequence ID" value="KIW89323.1"/>
    <property type="molecule type" value="Genomic_DNA"/>
</dbReference>
<keyword evidence="2" id="KW-1185">Reference proteome</keyword>
<dbReference type="PANTHER" id="PTHR14097">
    <property type="entry name" value="OXIDOREDUCTASE HTATIP2"/>
    <property type="match status" value="1"/>
</dbReference>
<dbReference type="InterPro" id="IPR036291">
    <property type="entry name" value="NAD(P)-bd_dom_sf"/>
</dbReference>
<dbReference type="RefSeq" id="XP_016615992.1">
    <property type="nucleotide sequence ID" value="XM_016767894.1"/>
</dbReference>
<evidence type="ECO:0008006" key="3">
    <source>
        <dbReference type="Google" id="ProtNLM"/>
    </source>
</evidence>
<name>A0A0D2H7N8_CLAB1</name>
<evidence type="ECO:0000313" key="2">
    <source>
        <dbReference type="Proteomes" id="UP000053789"/>
    </source>
</evidence>
<dbReference type="PANTHER" id="PTHR14097:SF8">
    <property type="entry name" value="NAD(P)-BINDING DOMAIN-CONTAINING PROTEIN"/>
    <property type="match status" value="1"/>
</dbReference>
<dbReference type="AlphaFoldDB" id="A0A0D2H7N8"/>
<proteinExistence type="predicted"/>
<reference evidence="1" key="1">
    <citation type="submission" date="2015-01" db="EMBL/GenBank/DDBJ databases">
        <title>The Genome Sequence of Cladophialophora bantiana CBS 173.52.</title>
        <authorList>
            <consortium name="The Broad Institute Genomics Platform"/>
            <person name="Cuomo C."/>
            <person name="de Hoog S."/>
            <person name="Gorbushina A."/>
            <person name="Stielow B."/>
            <person name="Teixiera M."/>
            <person name="Abouelleil A."/>
            <person name="Chapman S.B."/>
            <person name="Priest M."/>
            <person name="Young S.K."/>
            <person name="Wortman J."/>
            <person name="Nusbaum C."/>
            <person name="Birren B."/>
        </authorList>
    </citation>
    <scope>NUCLEOTIDE SEQUENCE [LARGE SCALE GENOMIC DNA]</scope>
    <source>
        <strain evidence="1">CBS 173.52</strain>
    </source>
</reference>
<dbReference type="Gene3D" id="3.40.50.720">
    <property type="entry name" value="NAD(P)-binding Rossmann-like Domain"/>
    <property type="match status" value="1"/>
</dbReference>
<dbReference type="SUPFAM" id="SSF51735">
    <property type="entry name" value="NAD(P)-binding Rossmann-fold domains"/>
    <property type="match status" value="1"/>
</dbReference>
<dbReference type="OrthoDB" id="3535423at2759"/>
<protein>
    <recommendedName>
        <fullName evidence="3">NAD(P)-binding domain-containing protein</fullName>
    </recommendedName>
</protein>
<sequence>MKIIIVGATGFVGKEVVVQSIENSRISSIIVVTRRCIGKSLSQNPKVQVILHEDFHAYPADLLEQLLGAQGCVWCLGGKVEDFPDLETAKKVGVDFTLAALRERDMSKFATGTEIPLRLLQCQWGRVGSGQETLGILRYPKIEARQFINAKTKGVAERRLLDIAEDSRDVFQAIVLRPGGVVPDGSVLLGKIASLMTPVVPLSQLAKALVESCINPPSEKVIENREILQLGS</sequence>
<dbReference type="VEuPathDB" id="FungiDB:Z519_10177"/>
<dbReference type="HOGENOM" id="CLU_071330_0_1_1"/>
<dbReference type="Proteomes" id="UP000053789">
    <property type="component" value="Unassembled WGS sequence"/>
</dbReference>
<accession>A0A0D2H7N8</accession>
<dbReference type="GeneID" id="27703105"/>
<gene>
    <name evidence="1" type="ORF">Z519_10177</name>
</gene>
<evidence type="ECO:0000313" key="1">
    <source>
        <dbReference type="EMBL" id="KIW89323.1"/>
    </source>
</evidence>